<reference evidence="6" key="3">
    <citation type="submission" date="2021-06" db="EMBL/GenBank/DDBJ databases">
        <title>Genomic Description and Analysis of Intracellular Bacteria, Candidatus Berkiella cookevillensis and Candidatus Berkiella aquae.</title>
        <authorList>
            <person name="Kidane D.T."/>
            <person name="Mehari Y.T."/>
            <person name="Rice F.C."/>
            <person name="Arivett B.A."/>
            <person name="Farone A.L."/>
            <person name="Berk S.G."/>
            <person name="Farone M.B."/>
        </authorList>
    </citation>
    <scope>NUCLEOTIDE SEQUENCE</scope>
    <source>
        <strain evidence="6">HT99</strain>
    </source>
</reference>
<sequence length="222" mass="24245">MGAPIEAILFDLDGTLLDTAPEFTHCLNVLLAQEGLPSVIESHVRSTVSYGAKGMIEFGFNITEHDPRFTDLKNRFLALYAKEIGFQTHFFPGIVKLLARLQTLCLPWGIVTNKPACFTFALLEKFSPLAKAGCVIAGDTLSTQKPDPAPLLLACQQLAVSPKNCWYIGDAKTDQEASHSAGMRCAIANYGYIPPSENALNWHADHYLAHASEIEMLLGPVL</sequence>
<dbReference type="Gene3D" id="3.40.50.1000">
    <property type="entry name" value="HAD superfamily/HAD-like"/>
    <property type="match status" value="1"/>
</dbReference>
<dbReference type="GO" id="GO:0006281">
    <property type="term" value="P:DNA repair"/>
    <property type="evidence" value="ECO:0007669"/>
    <property type="project" value="TreeGrafter"/>
</dbReference>
<dbReference type="InterPro" id="IPR023198">
    <property type="entry name" value="PGP-like_dom2"/>
</dbReference>
<reference evidence="6" key="2">
    <citation type="journal article" date="2016" name="Genome Announc.">
        <title>Draft Genome Sequences of Two Novel Amoeba-Resistant Intranuclear Bacteria, 'Candidatus Berkiella cookevillensis' and 'Candidatus Berkiella aquae'.</title>
        <authorList>
            <person name="Mehari Y.T."/>
            <person name="Arivett B.A."/>
            <person name="Farone A.L."/>
            <person name="Gunderson J.H."/>
            <person name="Farone M.B."/>
        </authorList>
    </citation>
    <scope>NUCLEOTIDE SEQUENCE</scope>
    <source>
        <strain evidence="6">HT99</strain>
    </source>
</reference>
<dbReference type="Pfam" id="PF13419">
    <property type="entry name" value="HAD_2"/>
    <property type="match status" value="1"/>
</dbReference>
<dbReference type="PANTHER" id="PTHR43434">
    <property type="entry name" value="PHOSPHOGLYCOLATE PHOSPHATASE"/>
    <property type="match status" value="1"/>
</dbReference>
<dbReference type="PANTHER" id="PTHR43434:SF23">
    <property type="entry name" value="PHOSPHOGLYCOLATE PHOSPHATASE"/>
    <property type="match status" value="1"/>
</dbReference>
<dbReference type="EMBL" id="LKAJ01000001">
    <property type="protein sequence ID" value="KRG22607.1"/>
    <property type="molecule type" value="Genomic_DNA"/>
</dbReference>
<keyword evidence="3" id="KW-0460">Magnesium</keyword>
<dbReference type="EC" id="3.1.3.18" evidence="5"/>
<organism evidence="5">
    <name type="scientific">Candidatus Berkiella aquae</name>
    <dbReference type="NCBI Taxonomy" id="295108"/>
    <lineage>
        <taxon>Bacteria</taxon>
        <taxon>Pseudomonadati</taxon>
        <taxon>Pseudomonadota</taxon>
        <taxon>Gammaproteobacteria</taxon>
        <taxon>Candidatus Berkiellales</taxon>
        <taxon>Candidatus Berkiellaceae</taxon>
        <taxon>Candidatus Berkiella</taxon>
    </lineage>
</organism>
<comment type="caution">
    <text evidence="5">The sequence shown here is derived from an EMBL/GenBank/DDBJ whole genome shotgun (WGS) entry which is preliminary data.</text>
</comment>
<dbReference type="OrthoDB" id="9776368at2"/>
<dbReference type="PATRIC" id="fig|1590043.3.peg.148"/>
<dbReference type="InterPro" id="IPR006439">
    <property type="entry name" value="HAD-SF_hydro_IA"/>
</dbReference>
<keyword evidence="4" id="KW-0119">Carbohydrate metabolism</keyword>
<keyword evidence="7" id="KW-1185">Reference proteome</keyword>
<dbReference type="SFLD" id="SFLDS00003">
    <property type="entry name" value="Haloacid_Dehalogenase"/>
    <property type="match status" value="1"/>
</dbReference>
<gene>
    <name evidence="5" type="primary">gph_1</name>
    <name evidence="5" type="ORF">HT99x_00145</name>
    <name evidence="6" type="ORF">HT99x_011345</name>
</gene>
<dbReference type="RefSeq" id="WP_075064803.1">
    <property type="nucleotide sequence ID" value="NZ_LKAJ02000001.1"/>
</dbReference>
<evidence type="ECO:0000256" key="3">
    <source>
        <dbReference type="ARBA" id="ARBA00022842"/>
    </source>
</evidence>
<dbReference type="Proteomes" id="UP000051497">
    <property type="component" value="Unassembled WGS sequence"/>
</dbReference>
<name>A0A0Q9YP74_9GAMM</name>
<dbReference type="EMBL" id="LKAJ02000001">
    <property type="protein sequence ID" value="MCS5712028.1"/>
    <property type="molecule type" value="Genomic_DNA"/>
</dbReference>
<keyword evidence="1" id="KW-0479">Metal-binding</keyword>
<dbReference type="InterPro" id="IPR050155">
    <property type="entry name" value="HAD-like_hydrolase_sf"/>
</dbReference>
<dbReference type="InterPro" id="IPR041492">
    <property type="entry name" value="HAD_2"/>
</dbReference>
<dbReference type="NCBIfam" id="TIGR01549">
    <property type="entry name" value="HAD-SF-IA-v1"/>
    <property type="match status" value="1"/>
</dbReference>
<evidence type="ECO:0000313" key="5">
    <source>
        <dbReference type="EMBL" id="KRG22607.1"/>
    </source>
</evidence>
<evidence type="ECO:0000256" key="2">
    <source>
        <dbReference type="ARBA" id="ARBA00022801"/>
    </source>
</evidence>
<dbReference type="SFLD" id="SFLDG01129">
    <property type="entry name" value="C1.5:_HAD__Beta-PGM__Phosphata"/>
    <property type="match status" value="1"/>
</dbReference>
<dbReference type="InterPro" id="IPR023214">
    <property type="entry name" value="HAD_sf"/>
</dbReference>
<evidence type="ECO:0000313" key="6">
    <source>
        <dbReference type="EMBL" id="MCS5712028.1"/>
    </source>
</evidence>
<reference evidence="5" key="1">
    <citation type="submission" date="2015-09" db="EMBL/GenBank/DDBJ databases">
        <title>Draft Genome Sequences of Two Novel Amoeba-resistant Intranuclear Bacteria, Candidatus Berkiella cookevillensis and Candidatus Berkiella aquae.</title>
        <authorList>
            <person name="Mehari Y.T."/>
            <person name="Arivett B.A."/>
            <person name="Farone A.L."/>
            <person name="Gunderson J.H."/>
            <person name="Farone M.B."/>
        </authorList>
    </citation>
    <scope>NUCLEOTIDE SEQUENCE [LARGE SCALE GENOMIC DNA]</scope>
    <source>
        <strain evidence="5">HT99</strain>
    </source>
</reference>
<dbReference type="STRING" id="295108.HT99x_00145"/>
<dbReference type="InterPro" id="IPR036412">
    <property type="entry name" value="HAD-like_sf"/>
</dbReference>
<evidence type="ECO:0000256" key="1">
    <source>
        <dbReference type="ARBA" id="ARBA00022723"/>
    </source>
</evidence>
<dbReference type="SUPFAM" id="SSF56784">
    <property type="entry name" value="HAD-like"/>
    <property type="match status" value="1"/>
</dbReference>
<dbReference type="GO" id="GO:0005829">
    <property type="term" value="C:cytosol"/>
    <property type="evidence" value="ECO:0007669"/>
    <property type="project" value="TreeGrafter"/>
</dbReference>
<accession>A0A0Q9YP74</accession>
<evidence type="ECO:0000256" key="4">
    <source>
        <dbReference type="ARBA" id="ARBA00023277"/>
    </source>
</evidence>
<proteinExistence type="predicted"/>
<dbReference type="Gene3D" id="1.10.150.240">
    <property type="entry name" value="Putative phosphatase, domain 2"/>
    <property type="match status" value="1"/>
</dbReference>
<dbReference type="GO" id="GO:0008967">
    <property type="term" value="F:phosphoglycolate phosphatase activity"/>
    <property type="evidence" value="ECO:0007669"/>
    <property type="project" value="UniProtKB-EC"/>
</dbReference>
<evidence type="ECO:0000313" key="7">
    <source>
        <dbReference type="Proteomes" id="UP000051497"/>
    </source>
</evidence>
<protein>
    <submittedName>
        <fullName evidence="6">HAD-IA family hydrolase</fullName>
    </submittedName>
    <submittedName>
        <fullName evidence="5">Phosphoglycolate phosphatase</fullName>
        <ecNumber evidence="5">3.1.3.18</ecNumber>
    </submittedName>
</protein>
<dbReference type="AlphaFoldDB" id="A0A0Q9YP74"/>
<keyword evidence="2 5" id="KW-0378">Hydrolase</keyword>
<dbReference type="GO" id="GO:0046872">
    <property type="term" value="F:metal ion binding"/>
    <property type="evidence" value="ECO:0007669"/>
    <property type="project" value="UniProtKB-KW"/>
</dbReference>